<comment type="caution">
    <text evidence="4">The sequence shown here is derived from an EMBL/GenBank/DDBJ whole genome shotgun (WGS) entry which is preliminary data.</text>
</comment>
<feature type="signal peptide" evidence="2">
    <location>
        <begin position="1"/>
        <end position="20"/>
    </location>
</feature>
<accession>A0A5C5VIT8</accession>
<keyword evidence="5" id="KW-1185">Reference proteome</keyword>
<evidence type="ECO:0000313" key="4">
    <source>
        <dbReference type="EMBL" id="TWT37705.1"/>
    </source>
</evidence>
<evidence type="ECO:0000256" key="1">
    <source>
        <dbReference type="ARBA" id="ARBA00022729"/>
    </source>
</evidence>
<dbReference type="OrthoDB" id="292502at2"/>
<reference evidence="4 5" key="1">
    <citation type="submission" date="2019-02" db="EMBL/GenBank/DDBJ databases">
        <title>Deep-cultivation of Planctomycetes and their phenomic and genomic characterization uncovers novel biology.</title>
        <authorList>
            <person name="Wiegand S."/>
            <person name="Jogler M."/>
            <person name="Boedeker C."/>
            <person name="Pinto D."/>
            <person name="Vollmers J."/>
            <person name="Rivas-Marin E."/>
            <person name="Kohn T."/>
            <person name="Peeters S.H."/>
            <person name="Heuer A."/>
            <person name="Rast P."/>
            <person name="Oberbeckmann S."/>
            <person name="Bunk B."/>
            <person name="Jeske O."/>
            <person name="Meyerdierks A."/>
            <person name="Storesund J.E."/>
            <person name="Kallscheuer N."/>
            <person name="Luecker S."/>
            <person name="Lage O.M."/>
            <person name="Pohl T."/>
            <person name="Merkel B.J."/>
            <person name="Hornburger P."/>
            <person name="Mueller R.-W."/>
            <person name="Bruemmer F."/>
            <person name="Labrenz M."/>
            <person name="Spormann A.M."/>
            <person name="Op Den Camp H."/>
            <person name="Overmann J."/>
            <person name="Amann R."/>
            <person name="Jetten M.S.M."/>
            <person name="Mascher T."/>
            <person name="Medema M.H."/>
            <person name="Devos D.P."/>
            <person name="Kaster A.-K."/>
            <person name="Ovreas L."/>
            <person name="Rohde M."/>
            <person name="Galperin M.Y."/>
            <person name="Jogler C."/>
        </authorList>
    </citation>
    <scope>NUCLEOTIDE SEQUENCE [LARGE SCALE GENOMIC DNA]</scope>
    <source>
        <strain evidence="4 5">KOR34</strain>
    </source>
</reference>
<dbReference type="Pfam" id="PF01364">
    <property type="entry name" value="Peptidase_C25"/>
    <property type="match status" value="1"/>
</dbReference>
<proteinExistence type="predicted"/>
<evidence type="ECO:0000313" key="5">
    <source>
        <dbReference type="Proteomes" id="UP000316714"/>
    </source>
</evidence>
<dbReference type="GO" id="GO:0006508">
    <property type="term" value="P:proteolysis"/>
    <property type="evidence" value="ECO:0007669"/>
    <property type="project" value="InterPro"/>
</dbReference>
<protein>
    <recommendedName>
        <fullName evidence="3">Gingipain domain-containing protein</fullName>
    </recommendedName>
</protein>
<feature type="domain" description="Gingipain" evidence="3">
    <location>
        <begin position="24"/>
        <end position="392"/>
    </location>
</feature>
<dbReference type="GO" id="GO:0008234">
    <property type="term" value="F:cysteine-type peptidase activity"/>
    <property type="evidence" value="ECO:0007669"/>
    <property type="project" value="InterPro"/>
</dbReference>
<dbReference type="InterPro" id="IPR001769">
    <property type="entry name" value="Gingipain"/>
</dbReference>
<dbReference type="Gene3D" id="3.40.50.1460">
    <property type="match status" value="1"/>
</dbReference>
<dbReference type="InterPro" id="IPR029030">
    <property type="entry name" value="Caspase-like_dom_sf"/>
</dbReference>
<dbReference type="SUPFAM" id="SSF52129">
    <property type="entry name" value="Caspase-like"/>
    <property type="match status" value="1"/>
</dbReference>
<sequence precursor="true">MWRQLLLLLLIPPASTAARAADTLVVTPDSFRPALAKWLELRRGQGHAIEVVRPPQTAEGLAQAIADAAASGDLEHVVLVGDAPNQGSCFPDAIPTDYRPAPVSKQYSGEALIATDNPFADLDDDTAPELAVGRIPCRTPSELAAYLDRVISHEQKATATTRLNLVASPGRFSPLIDSMIELTAHQAFRQLTPKHVVLNAIYNSSTSAHFPDRPFRQAVLDGLGEPALAWIYLGHATHNGLDRVEPVAAAPQMLTCGDLRRDAPPGVGPVLAALLACETGRIDGPDECLAESMLLCPSGPLAVVASSRVCMPYGNSVLGMELLSRLFDQPVSIGLCVRDGKRRALAPDSELPLRASVKQLGLGASPNADRLDAEVEEHVLMYNLLGDPLLRVH</sequence>
<dbReference type="InterPro" id="IPR029031">
    <property type="entry name" value="Gingipain_N_sf"/>
</dbReference>
<dbReference type="Proteomes" id="UP000316714">
    <property type="component" value="Unassembled WGS sequence"/>
</dbReference>
<dbReference type="RefSeq" id="WP_146565019.1">
    <property type="nucleotide sequence ID" value="NZ_SIHJ01000001.1"/>
</dbReference>
<dbReference type="Gene3D" id="3.40.50.10390">
    <property type="entry name" value="Gingipain r, domain 1"/>
    <property type="match status" value="1"/>
</dbReference>
<organism evidence="4 5">
    <name type="scientific">Posidoniimonas corsicana</name>
    <dbReference type="NCBI Taxonomy" id="1938618"/>
    <lineage>
        <taxon>Bacteria</taxon>
        <taxon>Pseudomonadati</taxon>
        <taxon>Planctomycetota</taxon>
        <taxon>Planctomycetia</taxon>
        <taxon>Pirellulales</taxon>
        <taxon>Lacipirellulaceae</taxon>
        <taxon>Posidoniimonas</taxon>
    </lineage>
</organism>
<dbReference type="AlphaFoldDB" id="A0A5C5VIT8"/>
<evidence type="ECO:0000259" key="3">
    <source>
        <dbReference type="Pfam" id="PF01364"/>
    </source>
</evidence>
<gene>
    <name evidence="4" type="ORF">KOR34_26670</name>
</gene>
<dbReference type="EMBL" id="SIHJ01000001">
    <property type="protein sequence ID" value="TWT37705.1"/>
    <property type="molecule type" value="Genomic_DNA"/>
</dbReference>
<feature type="chain" id="PRO_5022949294" description="Gingipain domain-containing protein" evidence="2">
    <location>
        <begin position="21"/>
        <end position="393"/>
    </location>
</feature>
<name>A0A5C5VIT8_9BACT</name>
<evidence type="ECO:0000256" key="2">
    <source>
        <dbReference type="SAM" id="SignalP"/>
    </source>
</evidence>
<keyword evidence="1 2" id="KW-0732">Signal</keyword>